<protein>
    <submittedName>
        <fullName evidence="5">DUF148 domain-containing protein</fullName>
    </submittedName>
</protein>
<feature type="region of interest" description="Disordered" evidence="1">
    <location>
        <begin position="1"/>
        <end position="37"/>
    </location>
</feature>
<dbReference type="Proteomes" id="UP000268014">
    <property type="component" value="Unassembled WGS sequence"/>
</dbReference>
<organism evidence="5">
    <name type="scientific">Haemonchus placei</name>
    <name type="common">Barber's pole worm</name>
    <dbReference type="NCBI Taxonomy" id="6290"/>
    <lineage>
        <taxon>Eukaryota</taxon>
        <taxon>Metazoa</taxon>
        <taxon>Ecdysozoa</taxon>
        <taxon>Nematoda</taxon>
        <taxon>Chromadorea</taxon>
        <taxon>Rhabditida</taxon>
        <taxon>Rhabditina</taxon>
        <taxon>Rhabditomorpha</taxon>
        <taxon>Strongyloidea</taxon>
        <taxon>Trichostrongylidae</taxon>
        <taxon>Haemonchus</taxon>
    </lineage>
</organism>
<feature type="region of interest" description="Disordered" evidence="1">
    <location>
        <begin position="112"/>
        <end position="142"/>
    </location>
</feature>
<evidence type="ECO:0000259" key="2">
    <source>
        <dbReference type="Pfam" id="PF02520"/>
    </source>
</evidence>
<name>A0A0N4WEY1_HAEPC</name>
<feature type="compositionally biased region" description="Basic and acidic residues" evidence="1">
    <location>
        <begin position="17"/>
        <end position="37"/>
    </location>
</feature>
<accession>A0A0N4WEY1</accession>
<evidence type="ECO:0000313" key="3">
    <source>
        <dbReference type="EMBL" id="VDO36893.1"/>
    </source>
</evidence>
<dbReference type="AlphaFoldDB" id="A0A0N4WEY1"/>
<gene>
    <name evidence="3" type="ORF">HPLM_LOCUS9217</name>
</gene>
<dbReference type="InterPro" id="IPR003677">
    <property type="entry name" value="ANIS5_cation-bd"/>
</dbReference>
<dbReference type="EMBL" id="UZAF01017016">
    <property type="protein sequence ID" value="VDO36893.1"/>
    <property type="molecule type" value="Genomic_DNA"/>
</dbReference>
<feature type="compositionally biased region" description="Basic residues" evidence="1">
    <location>
        <begin position="1"/>
        <end position="16"/>
    </location>
</feature>
<reference evidence="3 4" key="2">
    <citation type="submission" date="2018-11" db="EMBL/GenBank/DDBJ databases">
        <authorList>
            <consortium name="Pathogen Informatics"/>
        </authorList>
    </citation>
    <scope>NUCLEOTIDE SEQUENCE [LARGE SCALE GENOMIC DNA]</scope>
    <source>
        <strain evidence="3 4">MHpl1</strain>
    </source>
</reference>
<keyword evidence="4" id="KW-1185">Reference proteome</keyword>
<dbReference type="Pfam" id="PF02520">
    <property type="entry name" value="ANIS5_cation-bd"/>
    <property type="match status" value="1"/>
</dbReference>
<feature type="domain" description="SXP/RAL-2 family protein Ani s 5-like cation-binding" evidence="2">
    <location>
        <begin position="34"/>
        <end position="108"/>
    </location>
</feature>
<proteinExistence type="predicted"/>
<sequence length="159" mass="18398">MKTKKKQKKKTIKSNKKAGDQRKIPHPIDWRGGGDEVEQHDALEKKYRKKLEKRLTNVIEELPTFLEKLVAIMEDQNQTSEHMFAKLDALVAARLQVYNVLNFALKQVTVQPYSNRNRPSPQPQRSPQHGPDGRDPCTPRGIGRMEKLYEYEQYGGLKS</sequence>
<evidence type="ECO:0000313" key="5">
    <source>
        <dbReference type="WBParaSite" id="HPLM_0000922501-mRNA-1"/>
    </source>
</evidence>
<reference evidence="5" key="1">
    <citation type="submission" date="2017-02" db="UniProtKB">
        <authorList>
            <consortium name="WormBaseParasite"/>
        </authorList>
    </citation>
    <scope>IDENTIFICATION</scope>
</reference>
<feature type="compositionally biased region" description="Basic and acidic residues" evidence="1">
    <location>
        <begin position="131"/>
        <end position="142"/>
    </location>
</feature>
<evidence type="ECO:0000313" key="4">
    <source>
        <dbReference type="Proteomes" id="UP000268014"/>
    </source>
</evidence>
<evidence type="ECO:0000256" key="1">
    <source>
        <dbReference type="SAM" id="MobiDB-lite"/>
    </source>
</evidence>
<feature type="compositionally biased region" description="Low complexity" evidence="1">
    <location>
        <begin position="114"/>
        <end position="128"/>
    </location>
</feature>
<dbReference type="WBParaSite" id="HPLM_0000922501-mRNA-1">
    <property type="protein sequence ID" value="HPLM_0000922501-mRNA-1"/>
    <property type="gene ID" value="HPLM_0000922501"/>
</dbReference>